<dbReference type="Pfam" id="PF07841">
    <property type="entry name" value="DM4_12"/>
    <property type="match status" value="1"/>
</dbReference>
<dbReference type="InParanoid" id="A0A6L2PDL4"/>
<evidence type="ECO:0000313" key="2">
    <source>
        <dbReference type="Proteomes" id="UP000502823"/>
    </source>
</evidence>
<proteinExistence type="predicted"/>
<protein>
    <submittedName>
        <fullName evidence="1">Uncharacterized protein</fullName>
    </submittedName>
</protein>
<keyword evidence="2" id="KW-1185">Reference proteome</keyword>
<organism evidence="1 2">
    <name type="scientific">Coptotermes formosanus</name>
    <name type="common">Formosan subterranean termite</name>
    <dbReference type="NCBI Taxonomy" id="36987"/>
    <lineage>
        <taxon>Eukaryota</taxon>
        <taxon>Metazoa</taxon>
        <taxon>Ecdysozoa</taxon>
        <taxon>Arthropoda</taxon>
        <taxon>Hexapoda</taxon>
        <taxon>Insecta</taxon>
        <taxon>Pterygota</taxon>
        <taxon>Neoptera</taxon>
        <taxon>Polyneoptera</taxon>
        <taxon>Dictyoptera</taxon>
        <taxon>Blattodea</taxon>
        <taxon>Blattoidea</taxon>
        <taxon>Termitoidae</taxon>
        <taxon>Rhinotermitidae</taxon>
        <taxon>Coptotermes</taxon>
    </lineage>
</organism>
<evidence type="ECO:0000313" key="1">
    <source>
        <dbReference type="EMBL" id="GFG28167.1"/>
    </source>
</evidence>
<reference evidence="2" key="1">
    <citation type="submission" date="2020-01" db="EMBL/GenBank/DDBJ databases">
        <title>Draft genome sequence of the Termite Coptotermes fromosanus.</title>
        <authorList>
            <person name="Itakura S."/>
            <person name="Yosikawa Y."/>
            <person name="Umezawa K."/>
        </authorList>
    </citation>
    <scope>NUCLEOTIDE SEQUENCE [LARGE SCALE GENOMIC DNA]</scope>
</reference>
<accession>A0A6L2PDL4</accession>
<dbReference type="PANTHER" id="PTHR21398:SF7">
    <property type="entry name" value="LP19941P"/>
    <property type="match status" value="1"/>
</dbReference>
<dbReference type="EMBL" id="BLKM01009790">
    <property type="protein sequence ID" value="GFG28167.1"/>
    <property type="molecule type" value="Genomic_DNA"/>
</dbReference>
<gene>
    <name evidence="1" type="ORF">Cfor_08258</name>
</gene>
<dbReference type="InterPro" id="IPR006631">
    <property type="entry name" value="DM4_12"/>
</dbReference>
<dbReference type="Proteomes" id="UP000502823">
    <property type="component" value="Unassembled WGS sequence"/>
</dbReference>
<comment type="caution">
    <text evidence="1">The sequence shown here is derived from an EMBL/GenBank/DDBJ whole genome shotgun (WGS) entry which is preliminary data.</text>
</comment>
<dbReference type="PANTHER" id="PTHR21398">
    <property type="entry name" value="AGAP007094-PA"/>
    <property type="match status" value="1"/>
</dbReference>
<sequence>MRTRKAYETFTFCFVLKRMIAPEGLSLFNGIEKLRFYSVQLQITLSPGLIWELTNSPIPRWNLVLAWDLGFRLPNNTRMAFGYRGRRYSKSCEVDYFLHRRERRQLYGSIEGILDAYGMDGHVCVLTMLCEAKHRLKPGRSLVEDILHIMFT</sequence>
<name>A0A6L2PDL4_COPFO</name>
<dbReference type="AlphaFoldDB" id="A0A6L2PDL4"/>
<dbReference type="OrthoDB" id="8180611at2759"/>